<comment type="caution">
    <text evidence="2">The sequence shown here is derived from an EMBL/GenBank/DDBJ whole genome shotgun (WGS) entry which is preliminary data.</text>
</comment>
<dbReference type="AlphaFoldDB" id="A0A835EPF3"/>
<proteinExistence type="predicted"/>
<keyword evidence="1" id="KW-0812">Transmembrane</keyword>
<keyword evidence="1" id="KW-0472">Membrane</keyword>
<dbReference type="EMBL" id="JACEFO010001866">
    <property type="protein sequence ID" value="KAF8697920.1"/>
    <property type="molecule type" value="Genomic_DNA"/>
</dbReference>
<name>A0A835EPF3_9POAL</name>
<feature type="transmembrane region" description="Helical" evidence="1">
    <location>
        <begin position="7"/>
        <end position="26"/>
    </location>
</feature>
<dbReference type="Proteomes" id="UP000636709">
    <property type="component" value="Unassembled WGS sequence"/>
</dbReference>
<accession>A0A835EPF3</accession>
<evidence type="ECO:0000313" key="2">
    <source>
        <dbReference type="EMBL" id="KAF8697920.1"/>
    </source>
</evidence>
<keyword evidence="1" id="KW-1133">Transmembrane helix</keyword>
<gene>
    <name evidence="2" type="ORF">HU200_035417</name>
</gene>
<feature type="transmembrane region" description="Helical" evidence="1">
    <location>
        <begin position="38"/>
        <end position="64"/>
    </location>
</feature>
<protein>
    <submittedName>
        <fullName evidence="2">Uncharacterized protein</fullName>
    </submittedName>
</protein>
<organism evidence="2 3">
    <name type="scientific">Digitaria exilis</name>
    <dbReference type="NCBI Taxonomy" id="1010633"/>
    <lineage>
        <taxon>Eukaryota</taxon>
        <taxon>Viridiplantae</taxon>
        <taxon>Streptophyta</taxon>
        <taxon>Embryophyta</taxon>
        <taxon>Tracheophyta</taxon>
        <taxon>Spermatophyta</taxon>
        <taxon>Magnoliopsida</taxon>
        <taxon>Liliopsida</taxon>
        <taxon>Poales</taxon>
        <taxon>Poaceae</taxon>
        <taxon>PACMAD clade</taxon>
        <taxon>Panicoideae</taxon>
        <taxon>Panicodae</taxon>
        <taxon>Paniceae</taxon>
        <taxon>Anthephorinae</taxon>
        <taxon>Digitaria</taxon>
    </lineage>
</organism>
<keyword evidence="3" id="KW-1185">Reference proteome</keyword>
<evidence type="ECO:0000313" key="3">
    <source>
        <dbReference type="Proteomes" id="UP000636709"/>
    </source>
</evidence>
<sequence length="104" mass="11107">MVSLPEITMFVLCVAVTGLLVLEPVLDILHELSKHHPVTAAAAAAATLIVVPTTYLMGVTLVYLQVTMVRPAAFRWFASLACAMASCALLLLVAMPLVHCLFSI</sequence>
<evidence type="ECO:0000256" key="1">
    <source>
        <dbReference type="SAM" id="Phobius"/>
    </source>
</evidence>
<reference evidence="2" key="1">
    <citation type="submission" date="2020-07" db="EMBL/GenBank/DDBJ databases">
        <title>Genome sequence and genetic diversity analysis of an under-domesticated orphan crop, white fonio (Digitaria exilis).</title>
        <authorList>
            <person name="Bennetzen J.L."/>
            <person name="Chen S."/>
            <person name="Ma X."/>
            <person name="Wang X."/>
            <person name="Yssel A.E.J."/>
            <person name="Chaluvadi S.R."/>
            <person name="Johnson M."/>
            <person name="Gangashetty P."/>
            <person name="Hamidou F."/>
            <person name="Sanogo M.D."/>
            <person name="Zwaenepoel A."/>
            <person name="Wallace J."/>
            <person name="Van De Peer Y."/>
            <person name="Van Deynze A."/>
        </authorList>
    </citation>
    <scope>NUCLEOTIDE SEQUENCE</scope>
    <source>
        <tissue evidence="2">Leaves</tissue>
    </source>
</reference>
<feature type="transmembrane region" description="Helical" evidence="1">
    <location>
        <begin position="76"/>
        <end position="98"/>
    </location>
</feature>